<proteinExistence type="predicted"/>
<dbReference type="AlphaFoldDB" id="A0A0C9XZC4"/>
<evidence type="ECO:0000313" key="2">
    <source>
        <dbReference type="Proteomes" id="UP000054477"/>
    </source>
</evidence>
<reference evidence="2" key="2">
    <citation type="submission" date="2015-01" db="EMBL/GenBank/DDBJ databases">
        <title>Evolutionary Origins and Diversification of the Mycorrhizal Mutualists.</title>
        <authorList>
            <consortium name="DOE Joint Genome Institute"/>
            <consortium name="Mycorrhizal Genomics Consortium"/>
            <person name="Kohler A."/>
            <person name="Kuo A."/>
            <person name="Nagy L.G."/>
            <person name="Floudas D."/>
            <person name="Copeland A."/>
            <person name="Barry K.W."/>
            <person name="Cichocki N."/>
            <person name="Veneault-Fourrey C."/>
            <person name="LaButti K."/>
            <person name="Lindquist E.A."/>
            <person name="Lipzen A."/>
            <person name="Lundell T."/>
            <person name="Morin E."/>
            <person name="Murat C."/>
            <person name="Riley R."/>
            <person name="Ohm R."/>
            <person name="Sun H."/>
            <person name="Tunlid A."/>
            <person name="Henrissat B."/>
            <person name="Grigoriev I.V."/>
            <person name="Hibbett D.S."/>
            <person name="Martin F."/>
        </authorList>
    </citation>
    <scope>NUCLEOTIDE SEQUENCE [LARGE SCALE GENOMIC DNA]</scope>
    <source>
        <strain evidence="2">LaAM-08-1</strain>
    </source>
</reference>
<dbReference type="Pfam" id="PF14223">
    <property type="entry name" value="Retrotran_gag_2"/>
    <property type="match status" value="1"/>
</dbReference>
<gene>
    <name evidence="1" type="ORF">K443DRAFT_145367</name>
</gene>
<dbReference type="Proteomes" id="UP000054477">
    <property type="component" value="Unassembled WGS sequence"/>
</dbReference>
<evidence type="ECO:0000313" key="1">
    <source>
        <dbReference type="EMBL" id="KIK10296.1"/>
    </source>
</evidence>
<accession>A0A0C9XZC4</accession>
<keyword evidence="2" id="KW-1185">Reference proteome</keyword>
<dbReference type="EMBL" id="KN838536">
    <property type="protein sequence ID" value="KIK10296.1"/>
    <property type="molecule type" value="Genomic_DNA"/>
</dbReference>
<protein>
    <recommendedName>
        <fullName evidence="3">Retrotransposon Copia-like N-terminal domain-containing protein</fullName>
    </recommendedName>
</protein>
<dbReference type="STRING" id="1095629.A0A0C9XZC4"/>
<dbReference type="HOGENOM" id="CLU_1781887_0_0_1"/>
<sequence length="154" mass="16755">MAFGDSVSDDPASPAASTLASSVSITALSSDVSHPSVSIQGVKETSWGTAALLDKTSNNYAAWSRHVVRILRLSSGLDLYLDKSFSAPDSRLEPRANRNWNINDAAVQAFLLMKCAPSEHPFVENCVSSRDIWSTLQKRHVHQGPMSQVTLIQE</sequence>
<name>A0A0C9XZC4_9AGAR</name>
<organism evidence="1 2">
    <name type="scientific">Laccaria amethystina LaAM-08-1</name>
    <dbReference type="NCBI Taxonomy" id="1095629"/>
    <lineage>
        <taxon>Eukaryota</taxon>
        <taxon>Fungi</taxon>
        <taxon>Dikarya</taxon>
        <taxon>Basidiomycota</taxon>
        <taxon>Agaricomycotina</taxon>
        <taxon>Agaricomycetes</taxon>
        <taxon>Agaricomycetidae</taxon>
        <taxon>Agaricales</taxon>
        <taxon>Agaricineae</taxon>
        <taxon>Hydnangiaceae</taxon>
        <taxon>Laccaria</taxon>
    </lineage>
</organism>
<feature type="non-terminal residue" evidence="1">
    <location>
        <position position="154"/>
    </location>
</feature>
<dbReference type="OrthoDB" id="2941894at2759"/>
<reference evidence="1 2" key="1">
    <citation type="submission" date="2014-04" db="EMBL/GenBank/DDBJ databases">
        <authorList>
            <consortium name="DOE Joint Genome Institute"/>
            <person name="Kuo A."/>
            <person name="Kohler A."/>
            <person name="Nagy L.G."/>
            <person name="Floudas D."/>
            <person name="Copeland A."/>
            <person name="Barry K.W."/>
            <person name="Cichocki N."/>
            <person name="Veneault-Fourrey C."/>
            <person name="LaButti K."/>
            <person name="Lindquist E.A."/>
            <person name="Lipzen A."/>
            <person name="Lundell T."/>
            <person name="Morin E."/>
            <person name="Murat C."/>
            <person name="Sun H."/>
            <person name="Tunlid A."/>
            <person name="Henrissat B."/>
            <person name="Grigoriev I.V."/>
            <person name="Hibbett D.S."/>
            <person name="Martin F."/>
            <person name="Nordberg H.P."/>
            <person name="Cantor M.N."/>
            <person name="Hua S.X."/>
        </authorList>
    </citation>
    <scope>NUCLEOTIDE SEQUENCE [LARGE SCALE GENOMIC DNA]</scope>
    <source>
        <strain evidence="1 2">LaAM-08-1</strain>
    </source>
</reference>
<evidence type="ECO:0008006" key="3">
    <source>
        <dbReference type="Google" id="ProtNLM"/>
    </source>
</evidence>